<keyword evidence="7" id="KW-0413">Isomerase</keyword>
<evidence type="ECO:0000256" key="1">
    <source>
        <dbReference type="ARBA" id="ARBA00005791"/>
    </source>
</evidence>
<dbReference type="PANTHER" id="PTHR13887">
    <property type="entry name" value="GLUTATHIONE S-TRANSFERASE KAPPA"/>
    <property type="match status" value="1"/>
</dbReference>
<evidence type="ECO:0000256" key="4">
    <source>
        <dbReference type="ARBA" id="ARBA00023157"/>
    </source>
</evidence>
<dbReference type="Proteomes" id="UP001549320">
    <property type="component" value="Unassembled WGS sequence"/>
</dbReference>
<keyword evidence="2" id="KW-0732">Signal</keyword>
<comment type="caution">
    <text evidence="7">The sequence shown here is derived from an EMBL/GenBank/DDBJ whole genome shotgun (WGS) entry which is preliminary data.</text>
</comment>
<evidence type="ECO:0000256" key="5">
    <source>
        <dbReference type="ARBA" id="ARBA00023284"/>
    </source>
</evidence>
<proteinExistence type="inferred from homology"/>
<evidence type="ECO:0000256" key="2">
    <source>
        <dbReference type="ARBA" id="ARBA00022729"/>
    </source>
</evidence>
<keyword evidence="8" id="KW-1185">Reference proteome</keyword>
<reference evidence="7 8" key="1">
    <citation type="submission" date="2024-06" db="EMBL/GenBank/DDBJ databases">
        <title>Sorghum-associated microbial communities from plants grown in Nebraska, USA.</title>
        <authorList>
            <person name="Schachtman D."/>
        </authorList>
    </citation>
    <scope>NUCLEOTIDE SEQUENCE [LARGE SCALE GENOMIC DNA]</scope>
    <source>
        <strain evidence="7 8">2709</strain>
    </source>
</reference>
<evidence type="ECO:0000256" key="3">
    <source>
        <dbReference type="ARBA" id="ARBA00023002"/>
    </source>
</evidence>
<gene>
    <name evidence="7" type="ORF">ABIE13_003256</name>
</gene>
<name>A0ABV2QAW2_9BURK</name>
<accession>A0ABV2QAW2</accession>
<dbReference type="EMBL" id="JBEPSH010000006">
    <property type="protein sequence ID" value="MET4578140.1"/>
    <property type="molecule type" value="Genomic_DNA"/>
</dbReference>
<keyword evidence="4" id="KW-1015">Disulfide bond</keyword>
<dbReference type="InterPro" id="IPR012336">
    <property type="entry name" value="Thioredoxin-like_fold"/>
</dbReference>
<dbReference type="GO" id="GO:0016853">
    <property type="term" value="F:isomerase activity"/>
    <property type="evidence" value="ECO:0007669"/>
    <property type="project" value="UniProtKB-KW"/>
</dbReference>
<evidence type="ECO:0000313" key="7">
    <source>
        <dbReference type="EMBL" id="MET4578140.1"/>
    </source>
</evidence>
<dbReference type="Pfam" id="PF13462">
    <property type="entry name" value="Thioredoxin_4"/>
    <property type="match status" value="1"/>
</dbReference>
<keyword evidence="3" id="KW-0560">Oxidoreductase</keyword>
<dbReference type="InterPro" id="IPR036249">
    <property type="entry name" value="Thioredoxin-like_sf"/>
</dbReference>
<dbReference type="PANTHER" id="PTHR13887:SF14">
    <property type="entry name" value="DISULFIDE BOND FORMATION PROTEIN D"/>
    <property type="match status" value="1"/>
</dbReference>
<sequence length="219" mass="24257">MINKKLILILCGLMVFMGFAFGLYRHFNQQDQALSRLASESNSVFNRPHSPTYGSKDAKVRIVEFFDPACETCRAFYPIVKTLVDASDGKVQLVVRYTPLHQGSDVAVKILEAARLQGKFWPVAEAMLGGQPHWASHHAPQPELIWGFLEGTGLDVPKARADMMSPEVVAAVNQDIADANELKVTRTPGFFVNGRPLKVFGVEQLVSLVGEEIQRAYAK</sequence>
<dbReference type="Gene3D" id="3.40.30.10">
    <property type="entry name" value="Glutaredoxin"/>
    <property type="match status" value="1"/>
</dbReference>
<evidence type="ECO:0000313" key="8">
    <source>
        <dbReference type="Proteomes" id="UP001549320"/>
    </source>
</evidence>
<keyword evidence="5" id="KW-0676">Redox-active center</keyword>
<evidence type="ECO:0000259" key="6">
    <source>
        <dbReference type="Pfam" id="PF13462"/>
    </source>
</evidence>
<protein>
    <submittedName>
        <fullName evidence="7">Protein-disulfide isomerase</fullName>
    </submittedName>
</protein>
<organism evidence="7 8">
    <name type="scientific">Ottowia thiooxydans</name>
    <dbReference type="NCBI Taxonomy" id="219182"/>
    <lineage>
        <taxon>Bacteria</taxon>
        <taxon>Pseudomonadati</taxon>
        <taxon>Pseudomonadota</taxon>
        <taxon>Betaproteobacteria</taxon>
        <taxon>Burkholderiales</taxon>
        <taxon>Comamonadaceae</taxon>
        <taxon>Ottowia</taxon>
    </lineage>
</organism>
<feature type="domain" description="Thioredoxin-like fold" evidence="6">
    <location>
        <begin position="49"/>
        <end position="198"/>
    </location>
</feature>
<dbReference type="RefSeq" id="WP_354445136.1">
    <property type="nucleotide sequence ID" value="NZ_JBEPSH010000006.1"/>
</dbReference>
<comment type="similarity">
    <text evidence="1">Belongs to the thioredoxin family. DsbA subfamily.</text>
</comment>
<dbReference type="SUPFAM" id="SSF52833">
    <property type="entry name" value="Thioredoxin-like"/>
    <property type="match status" value="1"/>
</dbReference>